<gene>
    <name evidence="3" type="ORF">OJF2_53920</name>
</gene>
<evidence type="ECO:0000256" key="2">
    <source>
        <dbReference type="SAM" id="MobiDB-lite"/>
    </source>
</evidence>
<reference evidence="3 4" key="1">
    <citation type="submission" date="2019-08" db="EMBL/GenBank/DDBJ databases">
        <title>Deep-cultivation of Planctomycetes and their phenomic and genomic characterization uncovers novel biology.</title>
        <authorList>
            <person name="Wiegand S."/>
            <person name="Jogler M."/>
            <person name="Boedeker C."/>
            <person name="Pinto D."/>
            <person name="Vollmers J."/>
            <person name="Rivas-Marin E."/>
            <person name="Kohn T."/>
            <person name="Peeters S.H."/>
            <person name="Heuer A."/>
            <person name="Rast P."/>
            <person name="Oberbeckmann S."/>
            <person name="Bunk B."/>
            <person name="Jeske O."/>
            <person name="Meyerdierks A."/>
            <person name="Storesund J.E."/>
            <person name="Kallscheuer N."/>
            <person name="Luecker S."/>
            <person name="Lage O.M."/>
            <person name="Pohl T."/>
            <person name="Merkel B.J."/>
            <person name="Hornburger P."/>
            <person name="Mueller R.-W."/>
            <person name="Bruemmer F."/>
            <person name="Labrenz M."/>
            <person name="Spormann A.M."/>
            <person name="Op den Camp H."/>
            <person name="Overmann J."/>
            <person name="Amann R."/>
            <person name="Jetten M.S.M."/>
            <person name="Mascher T."/>
            <person name="Medema M.H."/>
            <person name="Devos D.P."/>
            <person name="Kaster A.-K."/>
            <person name="Ovreas L."/>
            <person name="Rohde M."/>
            <person name="Galperin M.Y."/>
            <person name="Jogler C."/>
        </authorList>
    </citation>
    <scope>NUCLEOTIDE SEQUENCE [LARGE SCALE GENOMIC DNA]</scope>
    <source>
        <strain evidence="3 4">OJF2</strain>
    </source>
</reference>
<protein>
    <submittedName>
        <fullName evidence="3">Uncharacterized protein</fullName>
    </submittedName>
</protein>
<evidence type="ECO:0000256" key="1">
    <source>
        <dbReference type="SAM" id="Coils"/>
    </source>
</evidence>
<accession>A0A5B9W8U0</accession>
<evidence type="ECO:0000313" key="4">
    <source>
        <dbReference type="Proteomes" id="UP000324233"/>
    </source>
</evidence>
<dbReference type="KEGG" id="agv:OJF2_53920"/>
<proteinExistence type="predicted"/>
<feature type="coiled-coil region" evidence="1">
    <location>
        <begin position="41"/>
        <end position="68"/>
    </location>
</feature>
<dbReference type="PROSITE" id="PS51257">
    <property type="entry name" value="PROKAR_LIPOPROTEIN"/>
    <property type="match status" value="1"/>
</dbReference>
<keyword evidence="4" id="KW-1185">Reference proteome</keyword>
<feature type="compositionally biased region" description="Basic and acidic residues" evidence="2">
    <location>
        <begin position="174"/>
        <end position="186"/>
    </location>
</feature>
<dbReference type="Proteomes" id="UP000324233">
    <property type="component" value="Chromosome"/>
</dbReference>
<organism evidence="3 4">
    <name type="scientific">Aquisphaera giovannonii</name>
    <dbReference type="NCBI Taxonomy" id="406548"/>
    <lineage>
        <taxon>Bacteria</taxon>
        <taxon>Pseudomonadati</taxon>
        <taxon>Planctomycetota</taxon>
        <taxon>Planctomycetia</taxon>
        <taxon>Isosphaerales</taxon>
        <taxon>Isosphaeraceae</taxon>
        <taxon>Aquisphaera</taxon>
    </lineage>
</organism>
<feature type="compositionally biased region" description="Basic residues" evidence="2">
    <location>
        <begin position="126"/>
        <end position="136"/>
    </location>
</feature>
<dbReference type="RefSeq" id="WP_148596448.1">
    <property type="nucleotide sequence ID" value="NZ_CP042997.1"/>
</dbReference>
<evidence type="ECO:0000313" key="3">
    <source>
        <dbReference type="EMBL" id="QEH36807.1"/>
    </source>
</evidence>
<feature type="region of interest" description="Disordered" evidence="2">
    <location>
        <begin position="92"/>
        <end position="213"/>
    </location>
</feature>
<dbReference type="EMBL" id="CP042997">
    <property type="protein sequence ID" value="QEH36807.1"/>
    <property type="molecule type" value="Genomic_DNA"/>
</dbReference>
<name>A0A5B9W8U0_9BACT</name>
<keyword evidence="1" id="KW-0175">Coiled coil</keyword>
<dbReference type="AlphaFoldDB" id="A0A5B9W8U0"/>
<dbReference type="OrthoDB" id="284873at2"/>
<sequence>MHARRVGLTAAMAAVLAATGCANRGNILTGDPPASQMKTSLSHVQYENEKLRSELAKVKEENRGLDDQLVQERLHNGDLAARLDDARNLLRDRGIDGGSKLSARSEGRGSGDDPDGSLSGPVARPAGRKTVKKRKPPAASISGDLDDLPTASDRDDTSGGTISLNDPTPLRTETPIRSRSGDRGGVADEADDEDKIQWHPVASSPEAAGLPRR</sequence>